<dbReference type="Proteomes" id="UP000253628">
    <property type="component" value="Unassembled WGS sequence"/>
</dbReference>
<dbReference type="GO" id="GO:0003700">
    <property type="term" value="F:DNA-binding transcription factor activity"/>
    <property type="evidence" value="ECO:0007669"/>
    <property type="project" value="InterPro"/>
</dbReference>
<keyword evidence="1" id="KW-0805">Transcription regulation</keyword>
<dbReference type="RefSeq" id="WP_113931508.1">
    <property type="nucleotide sequence ID" value="NZ_JACCEU010000001.1"/>
</dbReference>
<feature type="domain" description="Cyclic nucleotide-binding" evidence="4">
    <location>
        <begin position="24"/>
        <end position="121"/>
    </location>
</feature>
<evidence type="ECO:0000313" key="6">
    <source>
        <dbReference type="EMBL" id="RBP43212.1"/>
    </source>
</evidence>
<dbReference type="InterPro" id="IPR000595">
    <property type="entry name" value="cNMP-bd_dom"/>
</dbReference>
<dbReference type="InterPro" id="IPR050397">
    <property type="entry name" value="Env_Response_Regulators"/>
</dbReference>
<name>A0A366HLM9_9BURK</name>
<dbReference type="InterPro" id="IPR036390">
    <property type="entry name" value="WH_DNA-bd_sf"/>
</dbReference>
<dbReference type="GO" id="GO:0003677">
    <property type="term" value="F:DNA binding"/>
    <property type="evidence" value="ECO:0007669"/>
    <property type="project" value="UniProtKB-KW"/>
</dbReference>
<accession>A0A366HLM9</accession>
<protein>
    <submittedName>
        <fullName evidence="6">CRP/FNR family transcriptional regulator</fullName>
    </submittedName>
</protein>
<feature type="domain" description="HTH crp-type" evidence="5">
    <location>
        <begin position="158"/>
        <end position="231"/>
    </location>
</feature>
<dbReference type="FunFam" id="1.10.10.10:FF:000028">
    <property type="entry name" value="Fumarate/nitrate reduction transcriptional regulator Fnr"/>
    <property type="match status" value="1"/>
</dbReference>
<dbReference type="PANTHER" id="PTHR24567:SF75">
    <property type="entry name" value="FUMARATE AND NITRATE REDUCTION REGULATORY PROTEIN"/>
    <property type="match status" value="1"/>
</dbReference>
<dbReference type="AlphaFoldDB" id="A0A366HLM9"/>
<evidence type="ECO:0000256" key="3">
    <source>
        <dbReference type="ARBA" id="ARBA00023163"/>
    </source>
</evidence>
<keyword evidence="7" id="KW-1185">Reference proteome</keyword>
<comment type="caution">
    <text evidence="6">The sequence shown here is derived from an EMBL/GenBank/DDBJ whole genome shotgun (WGS) entry which is preliminary data.</text>
</comment>
<dbReference type="SMART" id="SM00100">
    <property type="entry name" value="cNMP"/>
    <property type="match status" value="1"/>
</dbReference>
<dbReference type="EMBL" id="QNRQ01000001">
    <property type="protein sequence ID" value="RBP43212.1"/>
    <property type="molecule type" value="Genomic_DNA"/>
</dbReference>
<dbReference type="SMART" id="SM00419">
    <property type="entry name" value="HTH_CRP"/>
    <property type="match status" value="1"/>
</dbReference>
<dbReference type="PANTHER" id="PTHR24567">
    <property type="entry name" value="CRP FAMILY TRANSCRIPTIONAL REGULATORY PROTEIN"/>
    <property type="match status" value="1"/>
</dbReference>
<dbReference type="PRINTS" id="PR00034">
    <property type="entry name" value="HTHCRP"/>
</dbReference>
<organism evidence="6 7">
    <name type="scientific">Eoetvoesiella caeni</name>
    <dbReference type="NCBI Taxonomy" id="645616"/>
    <lineage>
        <taxon>Bacteria</taxon>
        <taxon>Pseudomonadati</taxon>
        <taxon>Pseudomonadota</taxon>
        <taxon>Betaproteobacteria</taxon>
        <taxon>Burkholderiales</taxon>
        <taxon>Alcaligenaceae</taxon>
        <taxon>Eoetvoesiella</taxon>
    </lineage>
</organism>
<dbReference type="CDD" id="cd00038">
    <property type="entry name" value="CAP_ED"/>
    <property type="match status" value="1"/>
</dbReference>
<evidence type="ECO:0000259" key="4">
    <source>
        <dbReference type="PROSITE" id="PS50042"/>
    </source>
</evidence>
<dbReference type="Pfam" id="PF00027">
    <property type="entry name" value="cNMP_binding"/>
    <property type="match status" value="1"/>
</dbReference>
<sequence length="242" mass="26869">MPKKILLTPESMRCSACMLSTLCLPIGIEQNEVFHLDEVVNERIRIPKGKALFHQGDVADAIYGIRSGSIKTQLVDSAGLVQITGFLLAGELVGLDGFLEESQLSTAIALEDTEVCVAPIDDMDRITAQVPALQYQLRRLTSNEIKRSQQLVMSLGVLRSEQRLAGFLLSISQRLAVLGYSPSEFVLRMSREEIGNYLGLTLETVSRLFSRFARENLLRVRQRDVQLLDMQALRDLAGTDCG</sequence>
<dbReference type="InterPro" id="IPR014710">
    <property type="entry name" value="RmlC-like_jellyroll"/>
</dbReference>
<dbReference type="InterPro" id="IPR012318">
    <property type="entry name" value="HTH_CRP"/>
</dbReference>
<keyword evidence="2" id="KW-0238">DNA-binding</keyword>
<keyword evidence="3" id="KW-0804">Transcription</keyword>
<dbReference type="OrthoDB" id="7643467at2"/>
<dbReference type="Gene3D" id="1.10.10.10">
    <property type="entry name" value="Winged helix-like DNA-binding domain superfamily/Winged helix DNA-binding domain"/>
    <property type="match status" value="1"/>
</dbReference>
<evidence type="ECO:0000259" key="5">
    <source>
        <dbReference type="PROSITE" id="PS51063"/>
    </source>
</evidence>
<dbReference type="SUPFAM" id="SSF46785">
    <property type="entry name" value="Winged helix' DNA-binding domain"/>
    <property type="match status" value="1"/>
</dbReference>
<evidence type="ECO:0000256" key="2">
    <source>
        <dbReference type="ARBA" id="ARBA00023125"/>
    </source>
</evidence>
<dbReference type="PROSITE" id="PS00042">
    <property type="entry name" value="HTH_CRP_1"/>
    <property type="match status" value="1"/>
</dbReference>
<dbReference type="InterPro" id="IPR018490">
    <property type="entry name" value="cNMP-bd_dom_sf"/>
</dbReference>
<evidence type="ECO:0000313" key="7">
    <source>
        <dbReference type="Proteomes" id="UP000253628"/>
    </source>
</evidence>
<reference evidence="6 7" key="1">
    <citation type="submission" date="2018-06" db="EMBL/GenBank/DDBJ databases">
        <title>Genomic Encyclopedia of Type Strains, Phase IV (KMG-IV): sequencing the most valuable type-strain genomes for metagenomic binning, comparative biology and taxonomic classification.</title>
        <authorList>
            <person name="Goeker M."/>
        </authorList>
    </citation>
    <scope>NUCLEOTIDE SEQUENCE [LARGE SCALE GENOMIC DNA]</scope>
    <source>
        <strain evidence="6 7">DSM 25520</strain>
    </source>
</reference>
<dbReference type="SUPFAM" id="SSF51206">
    <property type="entry name" value="cAMP-binding domain-like"/>
    <property type="match status" value="1"/>
</dbReference>
<dbReference type="PROSITE" id="PS50042">
    <property type="entry name" value="CNMP_BINDING_3"/>
    <property type="match status" value="1"/>
</dbReference>
<dbReference type="PROSITE" id="PS51063">
    <property type="entry name" value="HTH_CRP_2"/>
    <property type="match status" value="1"/>
</dbReference>
<gene>
    <name evidence="6" type="ORF">DFR37_101340</name>
</gene>
<proteinExistence type="predicted"/>
<dbReference type="InterPro" id="IPR018335">
    <property type="entry name" value="Tscrpt_reg_HTH_Crp-type_CS"/>
</dbReference>
<dbReference type="GO" id="GO:0005829">
    <property type="term" value="C:cytosol"/>
    <property type="evidence" value="ECO:0007669"/>
    <property type="project" value="TreeGrafter"/>
</dbReference>
<dbReference type="Gene3D" id="2.60.120.10">
    <property type="entry name" value="Jelly Rolls"/>
    <property type="match status" value="1"/>
</dbReference>
<evidence type="ECO:0000256" key="1">
    <source>
        <dbReference type="ARBA" id="ARBA00023015"/>
    </source>
</evidence>
<dbReference type="InterPro" id="IPR036388">
    <property type="entry name" value="WH-like_DNA-bd_sf"/>
</dbReference>
<dbReference type="CDD" id="cd00092">
    <property type="entry name" value="HTH_CRP"/>
    <property type="match status" value="1"/>
</dbReference>
<dbReference type="Pfam" id="PF13545">
    <property type="entry name" value="HTH_Crp_2"/>
    <property type="match status" value="1"/>
</dbReference>